<dbReference type="InterPro" id="IPR023856">
    <property type="entry name" value="Bdr"/>
</dbReference>
<evidence type="ECO:0000256" key="2">
    <source>
        <dbReference type="ARBA" id="ARBA00022630"/>
    </source>
</evidence>
<evidence type="ECO:0000256" key="3">
    <source>
        <dbReference type="ARBA" id="ARBA00023002"/>
    </source>
</evidence>
<dbReference type="SUPFAM" id="SSF51905">
    <property type="entry name" value="FAD/NAD(P)-binding domain"/>
    <property type="match status" value="1"/>
</dbReference>
<dbReference type="AlphaFoldDB" id="A0A1I2L7S4"/>
<accession>A0A1I2L7S4</accession>
<dbReference type="NCBIfam" id="TIGR04018">
    <property type="entry name" value="Bthiol_YpdA"/>
    <property type="match status" value="1"/>
</dbReference>
<gene>
    <name evidence="4" type="ORF">SAMN04488025_104119</name>
</gene>
<dbReference type="InterPro" id="IPR050097">
    <property type="entry name" value="Ferredoxin-NADP_redctase_2"/>
</dbReference>
<comment type="cofactor">
    <cofactor evidence="1">
        <name>FAD</name>
        <dbReference type="ChEBI" id="CHEBI:57692"/>
    </cofactor>
</comment>
<organism evidence="4 5">
    <name type="scientific">Planifilum fulgidum</name>
    <dbReference type="NCBI Taxonomy" id="201973"/>
    <lineage>
        <taxon>Bacteria</taxon>
        <taxon>Bacillati</taxon>
        <taxon>Bacillota</taxon>
        <taxon>Bacilli</taxon>
        <taxon>Bacillales</taxon>
        <taxon>Thermoactinomycetaceae</taxon>
        <taxon>Planifilum</taxon>
    </lineage>
</organism>
<dbReference type="OrthoDB" id="9778740at2"/>
<dbReference type="Gene3D" id="3.50.50.60">
    <property type="entry name" value="FAD/NAD(P)-binding domain"/>
    <property type="match status" value="2"/>
</dbReference>
<dbReference type="RefSeq" id="WP_092035922.1">
    <property type="nucleotide sequence ID" value="NZ_FOOK01000004.1"/>
</dbReference>
<name>A0A1I2L7S4_9BACL</name>
<sequence>MYDPIIVGAGPCGLSVAIETKKRGMNPLVIEKGCLVNSIYHFPTHMQFFSTPELLEIGGIPFVTAGEKPYRAEALKYYRAVAKKYELNVHTYEKVVRAEKGKEGFVVFTEGRGGREGRYETPHLVIATGYYDNPNRMNIPGEDLPKVHHYFREAHPYSDMDVLVVGGKNSAVEAALELHRAGARVTMAYRRDAFTKSVKAWVKPVIESAINKGWIRMLWKTEVKEICPDHVVLEQEGRVFTLPNDVVFAMTGYRPDVSMLRRLGVSIDPETGAPVHDPETMETSVSGLYIAGVIAAGHDANSIFIENGRFHGERIARHLEASRAKVAGRG</sequence>
<dbReference type="EMBL" id="FOOK01000004">
    <property type="protein sequence ID" value="SFF75003.1"/>
    <property type="molecule type" value="Genomic_DNA"/>
</dbReference>
<dbReference type="InterPro" id="IPR036188">
    <property type="entry name" value="FAD/NAD-bd_sf"/>
</dbReference>
<dbReference type="STRING" id="201973.SAMN04488025_104119"/>
<dbReference type="GO" id="GO:0016491">
    <property type="term" value="F:oxidoreductase activity"/>
    <property type="evidence" value="ECO:0007669"/>
    <property type="project" value="UniProtKB-KW"/>
</dbReference>
<dbReference type="PRINTS" id="PR00469">
    <property type="entry name" value="PNDRDTASEII"/>
</dbReference>
<dbReference type="PANTHER" id="PTHR48105">
    <property type="entry name" value="THIOREDOXIN REDUCTASE 1-RELATED-RELATED"/>
    <property type="match status" value="1"/>
</dbReference>
<evidence type="ECO:0000313" key="5">
    <source>
        <dbReference type="Proteomes" id="UP000198661"/>
    </source>
</evidence>
<dbReference type="PRINTS" id="PR00368">
    <property type="entry name" value="FADPNR"/>
</dbReference>
<reference evidence="4 5" key="1">
    <citation type="submission" date="2016-10" db="EMBL/GenBank/DDBJ databases">
        <authorList>
            <person name="de Groot N.N."/>
        </authorList>
    </citation>
    <scope>NUCLEOTIDE SEQUENCE [LARGE SCALE GENOMIC DNA]</scope>
    <source>
        <strain evidence="4 5">DSM 44945</strain>
    </source>
</reference>
<dbReference type="Pfam" id="PF13738">
    <property type="entry name" value="Pyr_redox_3"/>
    <property type="match status" value="1"/>
</dbReference>
<evidence type="ECO:0000256" key="1">
    <source>
        <dbReference type="ARBA" id="ARBA00001974"/>
    </source>
</evidence>
<proteinExistence type="predicted"/>
<evidence type="ECO:0000313" key="4">
    <source>
        <dbReference type="EMBL" id="SFF75003.1"/>
    </source>
</evidence>
<keyword evidence="5" id="KW-1185">Reference proteome</keyword>
<protein>
    <submittedName>
        <fullName evidence="4">Thioredoxin reductase (NADPH)</fullName>
    </submittedName>
</protein>
<keyword evidence="2" id="KW-0285">Flavoprotein</keyword>
<dbReference type="Proteomes" id="UP000198661">
    <property type="component" value="Unassembled WGS sequence"/>
</dbReference>
<keyword evidence="3" id="KW-0560">Oxidoreductase</keyword>